<keyword evidence="5" id="KW-1185">Reference proteome</keyword>
<protein>
    <recommendedName>
        <fullName evidence="3">(S)-2-haloacid dehalogenase</fullName>
        <ecNumber evidence="3">3.8.1.2</ecNumber>
    </recommendedName>
    <alternativeName>
        <fullName evidence="3">2-haloalkanoic acid dehalogenase</fullName>
    </alternativeName>
    <alternativeName>
        <fullName evidence="3">Halocarboxylic acid halidohydrolase</fullName>
    </alternativeName>
    <alternativeName>
        <fullName evidence="3">L-2-haloacid dehalogenase</fullName>
    </alternativeName>
</protein>
<proteinExistence type="inferred from homology"/>
<organism evidence="4 5">
    <name type="scientific">Methylocaldum marinum</name>
    <dbReference type="NCBI Taxonomy" id="1432792"/>
    <lineage>
        <taxon>Bacteria</taxon>
        <taxon>Pseudomonadati</taxon>
        <taxon>Pseudomonadota</taxon>
        <taxon>Gammaproteobacteria</taxon>
        <taxon>Methylococcales</taxon>
        <taxon>Methylococcaceae</taxon>
        <taxon>Methylocaldum</taxon>
    </lineage>
</organism>
<sequence>MPLNRREFVTLAAVGITSGLLASNPVKAAAAPRIKAIVFDAFTTFDPQPVFALAEKLFPGKGSELGKIWRVRQFEYAWLRTLSRSYADFWQVTEESLVFAARMLELELSEEKRRQLMQAYLEIKAWPDAASALTTLKTMGIRMAFLSNLTETMLDAAIRNSSLEGIFEKRLSTDRVKAYKPDPRAYQMGIDAFGLSRGEIAFAAFGGWDAAGAKSFGYPTFWVNRLGLPSEELGIVPDGIGSDLKDLVRFVKTPGVRRS</sequence>
<dbReference type="EC" id="3.8.1.2" evidence="3"/>
<evidence type="ECO:0000256" key="3">
    <source>
        <dbReference type="RuleBase" id="RU368077"/>
    </source>
</evidence>
<reference evidence="4 5" key="1">
    <citation type="submission" date="2016-12" db="EMBL/GenBank/DDBJ databases">
        <title>Genome sequencing of Methylocaldum marinum.</title>
        <authorList>
            <person name="Takeuchi M."/>
            <person name="Kamagata Y."/>
            <person name="Hiraoka S."/>
            <person name="Oshima K."/>
            <person name="Hattori M."/>
            <person name="Iwasaki W."/>
        </authorList>
    </citation>
    <scope>NUCLEOTIDE SEQUENCE [LARGE SCALE GENOMIC DNA]</scope>
    <source>
        <strain evidence="4 5">S8</strain>
    </source>
</reference>
<dbReference type="InterPro" id="IPR023214">
    <property type="entry name" value="HAD_sf"/>
</dbReference>
<dbReference type="SFLD" id="SFLDF00045">
    <property type="entry name" value="2-haloacid_dehalogenase"/>
    <property type="match status" value="1"/>
</dbReference>
<dbReference type="PANTHER" id="PTHR43316">
    <property type="entry name" value="HYDROLASE, HALOACID DELAHOGENASE-RELATED"/>
    <property type="match status" value="1"/>
</dbReference>
<dbReference type="GO" id="GO:0018784">
    <property type="term" value="F:(S)-2-haloacid dehalogenase activity"/>
    <property type="evidence" value="ECO:0007669"/>
    <property type="project" value="UniProtKB-UniRule"/>
</dbReference>
<evidence type="ECO:0000256" key="1">
    <source>
        <dbReference type="ARBA" id="ARBA00008106"/>
    </source>
</evidence>
<dbReference type="SFLD" id="SFLDG01135">
    <property type="entry name" value="C1.5.6:_HAD__Beta-PGM__Phospha"/>
    <property type="match status" value="1"/>
</dbReference>
<dbReference type="NCBIfam" id="TIGR01493">
    <property type="entry name" value="HAD-SF-IA-v2"/>
    <property type="match status" value="1"/>
</dbReference>
<dbReference type="InterPro" id="IPR036412">
    <property type="entry name" value="HAD-like_sf"/>
</dbReference>
<dbReference type="Gene3D" id="1.10.150.240">
    <property type="entry name" value="Putative phosphatase, domain 2"/>
    <property type="match status" value="1"/>
</dbReference>
<dbReference type="InterPro" id="IPR023198">
    <property type="entry name" value="PGP-like_dom2"/>
</dbReference>
<dbReference type="SFLD" id="SFLDS00003">
    <property type="entry name" value="Haloacid_Dehalogenase"/>
    <property type="match status" value="1"/>
</dbReference>
<dbReference type="SUPFAM" id="SSF56784">
    <property type="entry name" value="HAD-like"/>
    <property type="match status" value="1"/>
</dbReference>
<dbReference type="PANTHER" id="PTHR43316:SF3">
    <property type="entry name" value="HALOACID DEHALOGENASE, TYPE II (AFU_ORTHOLOGUE AFUA_2G07750)-RELATED"/>
    <property type="match status" value="1"/>
</dbReference>
<comment type="similarity">
    <text evidence="1 3">Belongs to the HAD-like hydrolase superfamily. S-2-haloalkanoic acid dehalogenase family.</text>
</comment>
<dbReference type="PROSITE" id="PS51318">
    <property type="entry name" value="TAT"/>
    <property type="match status" value="1"/>
</dbReference>
<evidence type="ECO:0000313" key="4">
    <source>
        <dbReference type="EMBL" id="BBA32236.1"/>
    </source>
</evidence>
<dbReference type="Gene3D" id="3.40.50.1000">
    <property type="entry name" value="HAD superfamily/HAD-like"/>
    <property type="match status" value="1"/>
</dbReference>
<dbReference type="PRINTS" id="PR00413">
    <property type="entry name" value="HADHALOGNASE"/>
</dbReference>
<dbReference type="InterPro" id="IPR051540">
    <property type="entry name" value="S-2-haloacid_dehalogenase"/>
</dbReference>
<dbReference type="Pfam" id="PF00702">
    <property type="entry name" value="Hydrolase"/>
    <property type="match status" value="1"/>
</dbReference>
<dbReference type="KEGG" id="mmai:sS8_0268"/>
<dbReference type="OrthoDB" id="5865007at2"/>
<accession>A0A286P3L4</accession>
<dbReference type="CDD" id="cd02588">
    <property type="entry name" value="HAD_L2-DEX"/>
    <property type="match status" value="1"/>
</dbReference>
<dbReference type="SFLD" id="SFLDG01129">
    <property type="entry name" value="C1.5:_HAD__Beta-PGM__Phosphata"/>
    <property type="match status" value="1"/>
</dbReference>
<dbReference type="EMBL" id="AP017928">
    <property type="protein sequence ID" value="BBA32236.1"/>
    <property type="molecule type" value="Genomic_DNA"/>
</dbReference>
<dbReference type="InterPro" id="IPR006328">
    <property type="entry name" value="2-HAD"/>
</dbReference>
<name>A0A286P3L4_9GAMM</name>
<dbReference type="AlphaFoldDB" id="A0A286P3L4"/>
<dbReference type="Proteomes" id="UP000266313">
    <property type="component" value="Chromosome"/>
</dbReference>
<comment type="function">
    <text evidence="3">Catalyzes the hydrolytic dehalogenation of small (S)-2-haloalkanoic acids to yield the corresponding (R)-2-hydroxyalkanoic acids.</text>
</comment>
<comment type="catalytic activity">
    <reaction evidence="3">
        <text>an (S)-2-haloacid + H2O = a (2R)-2-hydroxycarboxylate + a halide anion + H(+)</text>
        <dbReference type="Rhea" id="RHEA:11192"/>
        <dbReference type="ChEBI" id="CHEBI:15377"/>
        <dbReference type="ChEBI" id="CHEBI:15378"/>
        <dbReference type="ChEBI" id="CHEBI:16042"/>
        <dbReference type="ChEBI" id="CHEBI:58314"/>
        <dbReference type="ChEBI" id="CHEBI:137405"/>
        <dbReference type="EC" id="3.8.1.2"/>
    </reaction>
</comment>
<keyword evidence="2 3" id="KW-0378">Hydrolase</keyword>
<dbReference type="InterPro" id="IPR006439">
    <property type="entry name" value="HAD-SF_hydro_IA"/>
</dbReference>
<evidence type="ECO:0000256" key="2">
    <source>
        <dbReference type="ARBA" id="ARBA00022801"/>
    </source>
</evidence>
<dbReference type="NCBIfam" id="TIGR01428">
    <property type="entry name" value="HAD_type_II"/>
    <property type="match status" value="1"/>
</dbReference>
<dbReference type="InterPro" id="IPR006311">
    <property type="entry name" value="TAT_signal"/>
</dbReference>
<gene>
    <name evidence="4" type="ORF">sS8_0268</name>
</gene>
<evidence type="ECO:0000313" key="5">
    <source>
        <dbReference type="Proteomes" id="UP000266313"/>
    </source>
</evidence>
<dbReference type="RefSeq" id="WP_119628067.1">
    <property type="nucleotide sequence ID" value="NZ_AP017928.1"/>
</dbReference>